<reference evidence="3" key="1">
    <citation type="submission" date="2023-02" db="EMBL/GenBank/DDBJ databases">
        <title>Georgenia sp.10Sc9-8, isolated from a soil sample collected from the Taklamakan desert.</title>
        <authorList>
            <person name="Liu S."/>
        </authorList>
    </citation>
    <scope>NUCLEOTIDE SEQUENCE</scope>
    <source>
        <strain evidence="3">10Sc9-8</strain>
    </source>
</reference>
<evidence type="ECO:0000256" key="1">
    <source>
        <dbReference type="SAM" id="MobiDB-lite"/>
    </source>
</evidence>
<dbReference type="EMBL" id="JARACI010001176">
    <property type="protein sequence ID" value="MDD9207963.1"/>
    <property type="molecule type" value="Genomic_DNA"/>
</dbReference>
<evidence type="ECO:0000259" key="2">
    <source>
        <dbReference type="Pfam" id="PF12697"/>
    </source>
</evidence>
<sequence>MARGLTARPGTVLPPAVRARSSAGPPGRDFVLVHGLGASSRYFAPLAARLRRLGTVHVLDLPGFGGAPPPAHRMSVGDLAEAVHRWVTERGLVDPVLVGHSMGAQVVVELLVRYPATSSSAVLIGPTVDPAERTAVRQVLRLAQAVLHETWTVLLTVGSDYLRCGPRWFARTLRSMLDHPMAERLPAVAAEVLVLRGERDAVASTRWIEQAARALPAGRAVVVPSGAHAVMHDHAAQVADLVGRHTGIAPGCVPGGDRRG</sequence>
<name>A0ABT5U0X6_9MICO</name>
<dbReference type="GO" id="GO:0016787">
    <property type="term" value="F:hydrolase activity"/>
    <property type="evidence" value="ECO:0007669"/>
    <property type="project" value="UniProtKB-KW"/>
</dbReference>
<dbReference type="PANTHER" id="PTHR43798">
    <property type="entry name" value="MONOACYLGLYCEROL LIPASE"/>
    <property type="match status" value="1"/>
</dbReference>
<dbReference type="InterPro" id="IPR029058">
    <property type="entry name" value="AB_hydrolase_fold"/>
</dbReference>
<protein>
    <submittedName>
        <fullName evidence="3">Alpha/beta fold hydrolase</fullName>
    </submittedName>
</protein>
<feature type="region of interest" description="Disordered" evidence="1">
    <location>
        <begin position="1"/>
        <end position="24"/>
    </location>
</feature>
<gene>
    <name evidence="3" type="ORF">PU560_16030</name>
</gene>
<dbReference type="Proteomes" id="UP001165561">
    <property type="component" value="Unassembled WGS sequence"/>
</dbReference>
<dbReference type="Pfam" id="PF12697">
    <property type="entry name" value="Abhydrolase_6"/>
    <property type="match status" value="1"/>
</dbReference>
<dbReference type="Gene3D" id="3.40.50.1820">
    <property type="entry name" value="alpha/beta hydrolase"/>
    <property type="match status" value="1"/>
</dbReference>
<dbReference type="InterPro" id="IPR050266">
    <property type="entry name" value="AB_hydrolase_sf"/>
</dbReference>
<dbReference type="InterPro" id="IPR000073">
    <property type="entry name" value="AB_hydrolase_1"/>
</dbReference>
<keyword evidence="4" id="KW-1185">Reference proteome</keyword>
<dbReference type="PANTHER" id="PTHR43798:SF5">
    <property type="entry name" value="MONOACYLGLYCEROL LIPASE ABHD6"/>
    <property type="match status" value="1"/>
</dbReference>
<evidence type="ECO:0000313" key="4">
    <source>
        <dbReference type="Proteomes" id="UP001165561"/>
    </source>
</evidence>
<dbReference type="SUPFAM" id="SSF53474">
    <property type="entry name" value="alpha/beta-Hydrolases"/>
    <property type="match status" value="1"/>
</dbReference>
<feature type="domain" description="AB hydrolase-1" evidence="2">
    <location>
        <begin position="30"/>
        <end position="240"/>
    </location>
</feature>
<keyword evidence="3" id="KW-0378">Hydrolase</keyword>
<comment type="caution">
    <text evidence="3">The sequence shown here is derived from an EMBL/GenBank/DDBJ whole genome shotgun (WGS) entry which is preliminary data.</text>
</comment>
<evidence type="ECO:0000313" key="3">
    <source>
        <dbReference type="EMBL" id="MDD9207963.1"/>
    </source>
</evidence>
<proteinExistence type="predicted"/>
<accession>A0ABT5U0X6</accession>
<organism evidence="3 4">
    <name type="scientific">Georgenia halotolerans</name>
    <dbReference type="NCBI Taxonomy" id="3028317"/>
    <lineage>
        <taxon>Bacteria</taxon>
        <taxon>Bacillati</taxon>
        <taxon>Actinomycetota</taxon>
        <taxon>Actinomycetes</taxon>
        <taxon>Micrococcales</taxon>
        <taxon>Bogoriellaceae</taxon>
        <taxon>Georgenia</taxon>
    </lineage>
</organism>